<name>A0A1Q6A1K2_9SPHI</name>
<proteinExistence type="predicted"/>
<evidence type="ECO:0000313" key="2">
    <source>
        <dbReference type="Proteomes" id="UP000186720"/>
    </source>
</evidence>
<comment type="caution">
    <text evidence="1">The sequence shown here is derived from an EMBL/GenBank/DDBJ whole genome shotgun (WGS) entry which is preliminary data.</text>
</comment>
<sequence length="223" mass="25944">MTEFLALFKFSEKRHLLALQKEGHLHCETLQYFSDIEDTIGRGDSLETVTDLYYLDENTIVNIKNVGDPDSEYKRIKINSGQLINRGETNIGNIFCLYSIRLHKFHLGKEFTIPVECKSLGDHYLIIKDANEFLTRVKNKLTELKLDARYGYIQYKDFLTYTGKKTIFEKDIKLSYQNEFRLFIHNSENKVLDIKIGSIEDISSIGICEELTTVNFFDNNNIS</sequence>
<dbReference type="Proteomes" id="UP000186720">
    <property type="component" value="Unassembled WGS sequence"/>
</dbReference>
<organism evidence="1 2">
    <name type="scientific">Mucilaginibacter polytrichastri</name>
    <dbReference type="NCBI Taxonomy" id="1302689"/>
    <lineage>
        <taxon>Bacteria</taxon>
        <taxon>Pseudomonadati</taxon>
        <taxon>Bacteroidota</taxon>
        <taxon>Sphingobacteriia</taxon>
        <taxon>Sphingobacteriales</taxon>
        <taxon>Sphingobacteriaceae</taxon>
        <taxon>Mucilaginibacter</taxon>
    </lineage>
</organism>
<evidence type="ECO:0000313" key="1">
    <source>
        <dbReference type="EMBL" id="OKS87896.1"/>
    </source>
</evidence>
<dbReference type="EMBL" id="MPPL01000001">
    <property type="protein sequence ID" value="OKS87896.1"/>
    <property type="molecule type" value="Genomic_DNA"/>
</dbReference>
<dbReference type="AlphaFoldDB" id="A0A1Q6A1K2"/>
<dbReference type="OrthoDB" id="1349797at2"/>
<accession>A0A1Q6A1K2</accession>
<protein>
    <submittedName>
        <fullName evidence="1">Uncharacterized protein</fullName>
    </submittedName>
</protein>
<dbReference type="RefSeq" id="WP_074490439.1">
    <property type="nucleotide sequence ID" value="NZ_FPAM01000020.1"/>
</dbReference>
<keyword evidence="2" id="KW-1185">Reference proteome</keyword>
<reference evidence="1 2" key="1">
    <citation type="submission" date="2016-11" db="EMBL/GenBank/DDBJ databases">
        <title>Whole Genome Sequencing of Mucilaginibacter polytrichastri RG4-7(T) isolated from the moss sample.</title>
        <authorList>
            <person name="Li Y."/>
        </authorList>
    </citation>
    <scope>NUCLEOTIDE SEQUENCE [LARGE SCALE GENOMIC DNA]</scope>
    <source>
        <strain evidence="1 2">RG4-7</strain>
    </source>
</reference>
<gene>
    <name evidence="1" type="ORF">RG47T_3359</name>
</gene>